<dbReference type="InterPro" id="IPR000608">
    <property type="entry name" value="UBC"/>
</dbReference>
<dbReference type="PANTHER" id="PTHR46116">
    <property type="entry name" value="(E3-INDEPENDENT) E2 UBIQUITIN-CONJUGATING ENZYME"/>
    <property type="match status" value="1"/>
</dbReference>
<evidence type="ECO:0000256" key="2">
    <source>
        <dbReference type="ARBA" id="ARBA00022786"/>
    </source>
</evidence>
<dbReference type="SUPFAM" id="SSF54495">
    <property type="entry name" value="UBC-like"/>
    <property type="match status" value="1"/>
</dbReference>
<evidence type="ECO:0000313" key="5">
    <source>
        <dbReference type="Proteomes" id="UP000091820"/>
    </source>
</evidence>
<dbReference type="GO" id="GO:0061631">
    <property type="term" value="F:ubiquitin conjugating enzyme activity"/>
    <property type="evidence" value="ECO:0007669"/>
    <property type="project" value="TreeGrafter"/>
</dbReference>
<proteinExistence type="predicted"/>
<dbReference type="PANTHER" id="PTHR46116:SF15">
    <property type="entry name" value="(E3-INDEPENDENT) E2 UBIQUITIN-CONJUGATING ENZYME"/>
    <property type="match status" value="1"/>
</dbReference>
<accession>A0A1A9WBM1</accession>
<evidence type="ECO:0000313" key="4">
    <source>
        <dbReference type="EnsemblMetazoa" id="GBRI013522-PA"/>
    </source>
</evidence>
<evidence type="ECO:0000256" key="1">
    <source>
        <dbReference type="ARBA" id="ARBA00022679"/>
    </source>
</evidence>
<reference evidence="4" key="2">
    <citation type="submission" date="2020-05" db="UniProtKB">
        <authorList>
            <consortium name="EnsemblMetazoa"/>
        </authorList>
    </citation>
    <scope>IDENTIFICATION</scope>
    <source>
        <strain evidence="4">IAEA</strain>
    </source>
</reference>
<dbReference type="AlphaFoldDB" id="A0A1A9WBM1"/>
<reference evidence="5" key="1">
    <citation type="submission" date="2014-03" db="EMBL/GenBank/DDBJ databases">
        <authorList>
            <person name="Aksoy S."/>
            <person name="Warren W."/>
            <person name="Wilson R.K."/>
        </authorList>
    </citation>
    <scope>NUCLEOTIDE SEQUENCE [LARGE SCALE GENOMIC DNA]</scope>
    <source>
        <strain evidence="5">IAEA</strain>
    </source>
</reference>
<keyword evidence="2" id="KW-0833">Ubl conjugation pathway</keyword>
<keyword evidence="1" id="KW-0808">Transferase</keyword>
<dbReference type="VEuPathDB" id="VectorBase:GBRI013522"/>
<protein>
    <submittedName>
        <fullName evidence="4">UBIQUITIN_CONJUGAT_2 domain-containing protein</fullName>
    </submittedName>
</protein>
<evidence type="ECO:0000259" key="3">
    <source>
        <dbReference type="PROSITE" id="PS50127"/>
    </source>
</evidence>
<dbReference type="CDD" id="cd23837">
    <property type="entry name" value="UBCc_UBE2O"/>
    <property type="match status" value="1"/>
</dbReference>
<name>A0A1A9WBM1_9MUSC</name>
<dbReference type="EnsemblMetazoa" id="GBRI013522-RA">
    <property type="protein sequence ID" value="GBRI013522-PA"/>
    <property type="gene ID" value="GBRI013522"/>
</dbReference>
<organism evidence="4 5">
    <name type="scientific">Glossina brevipalpis</name>
    <dbReference type="NCBI Taxonomy" id="37001"/>
    <lineage>
        <taxon>Eukaryota</taxon>
        <taxon>Metazoa</taxon>
        <taxon>Ecdysozoa</taxon>
        <taxon>Arthropoda</taxon>
        <taxon>Hexapoda</taxon>
        <taxon>Insecta</taxon>
        <taxon>Pterygota</taxon>
        <taxon>Neoptera</taxon>
        <taxon>Endopterygota</taxon>
        <taxon>Diptera</taxon>
        <taxon>Brachycera</taxon>
        <taxon>Muscomorpha</taxon>
        <taxon>Hippoboscoidea</taxon>
        <taxon>Glossinidae</taxon>
        <taxon>Glossina</taxon>
    </lineage>
</organism>
<dbReference type="Proteomes" id="UP000091820">
    <property type="component" value="Unassembled WGS sequence"/>
</dbReference>
<dbReference type="STRING" id="37001.A0A1A9WBM1"/>
<keyword evidence="5" id="KW-1185">Reference proteome</keyword>
<dbReference type="InterPro" id="IPR016135">
    <property type="entry name" value="UBQ-conjugating_enzyme/RWD"/>
</dbReference>
<dbReference type="Gene3D" id="3.10.110.10">
    <property type="entry name" value="Ubiquitin Conjugating Enzyme"/>
    <property type="match status" value="1"/>
</dbReference>
<dbReference type="PROSITE" id="PS50127">
    <property type="entry name" value="UBC_2"/>
    <property type="match status" value="1"/>
</dbReference>
<sequence length="170" mass="19523">MLKSSLPPGVWEDRMDLLSVMIEGPEKTPYEDDIFLFDLRYCSDRLNRSLCEDGKVCVSLLGTLSGGGTETWGANSTILQVIVSIQGLILVDEPYLNEVGHEKQKDTQHGKETSRMYNERVIIKLIPATKKLLQNPPEVFDKEILNHFKKRGLKMYERIENWMEYSIDSN</sequence>
<feature type="domain" description="UBC core" evidence="3">
    <location>
        <begin position="1"/>
        <end position="130"/>
    </location>
</feature>